<dbReference type="EMBL" id="CAJHNH020002258">
    <property type="protein sequence ID" value="CAG5126122.1"/>
    <property type="molecule type" value="Genomic_DNA"/>
</dbReference>
<evidence type="ECO:0000313" key="2">
    <source>
        <dbReference type="EMBL" id="CAG5126122.1"/>
    </source>
</evidence>
<dbReference type="GO" id="GO:0005524">
    <property type="term" value="F:ATP binding"/>
    <property type="evidence" value="ECO:0007669"/>
    <property type="project" value="InterPro"/>
</dbReference>
<feature type="domain" description="Protein kinase" evidence="1">
    <location>
        <begin position="1"/>
        <end position="284"/>
    </location>
</feature>
<reference evidence="2" key="1">
    <citation type="submission" date="2021-04" db="EMBL/GenBank/DDBJ databases">
        <authorList>
            <consortium name="Molecular Ecology Group"/>
        </authorList>
    </citation>
    <scope>NUCLEOTIDE SEQUENCE</scope>
</reference>
<dbReference type="PROSITE" id="PS50011">
    <property type="entry name" value="PROTEIN_KINASE_DOM"/>
    <property type="match status" value="1"/>
</dbReference>
<evidence type="ECO:0000313" key="3">
    <source>
        <dbReference type="Proteomes" id="UP000678393"/>
    </source>
</evidence>
<dbReference type="GO" id="GO:0004672">
    <property type="term" value="F:protein kinase activity"/>
    <property type="evidence" value="ECO:0007669"/>
    <property type="project" value="InterPro"/>
</dbReference>
<sequence>LWAKMQGATIKIDNEAERVIVKTYIYDMDERAILSEIASLRCLDYMNLASFLGMTRIKATESSRCQTVDTQNMVDKVSAFIFKGDLVSANVFSRRKMTNMQLFVPDLVHNLLQGLNFIHREGLVHMELNLDTVMVERLTGNVKLCQMCKPREARFPTSLSTVTRTCVCLSPNVLQGHEYESTDDIYAFGLLLWELLFPNQLPYREQRVWPLRRFIDECHPTNMLQDDLMKLDVSESVLEVLKGTLLVTRKTICMPIATHSPSIKCVNISSNSNTGQHVRVTVCW</sequence>
<protein>
    <recommendedName>
        <fullName evidence="1">Protein kinase domain-containing protein</fullName>
    </recommendedName>
</protein>
<keyword evidence="3" id="KW-1185">Reference proteome</keyword>
<dbReference type="SUPFAM" id="SSF56112">
    <property type="entry name" value="Protein kinase-like (PK-like)"/>
    <property type="match status" value="1"/>
</dbReference>
<gene>
    <name evidence="2" type="ORF">CUNI_LOCUS11680</name>
</gene>
<comment type="caution">
    <text evidence="2">The sequence shown here is derived from an EMBL/GenBank/DDBJ whole genome shotgun (WGS) entry which is preliminary data.</text>
</comment>
<dbReference type="InterPro" id="IPR000719">
    <property type="entry name" value="Prot_kinase_dom"/>
</dbReference>
<name>A0A8S3ZG77_9EUPU</name>
<dbReference type="PANTHER" id="PTHR26392:SF92">
    <property type="entry name" value="PROTEIN KINASE DOMAIN-CONTAINING PROTEIN"/>
    <property type="match status" value="1"/>
</dbReference>
<proteinExistence type="predicted"/>
<dbReference type="Pfam" id="PF00069">
    <property type="entry name" value="Pkinase"/>
    <property type="match status" value="1"/>
</dbReference>
<dbReference type="OrthoDB" id="8927528at2759"/>
<evidence type="ECO:0000259" key="1">
    <source>
        <dbReference type="PROSITE" id="PS50011"/>
    </source>
</evidence>
<organism evidence="2 3">
    <name type="scientific">Candidula unifasciata</name>
    <dbReference type="NCBI Taxonomy" id="100452"/>
    <lineage>
        <taxon>Eukaryota</taxon>
        <taxon>Metazoa</taxon>
        <taxon>Spiralia</taxon>
        <taxon>Lophotrochozoa</taxon>
        <taxon>Mollusca</taxon>
        <taxon>Gastropoda</taxon>
        <taxon>Heterobranchia</taxon>
        <taxon>Euthyneura</taxon>
        <taxon>Panpulmonata</taxon>
        <taxon>Eupulmonata</taxon>
        <taxon>Stylommatophora</taxon>
        <taxon>Helicina</taxon>
        <taxon>Helicoidea</taxon>
        <taxon>Geomitridae</taxon>
        <taxon>Candidula</taxon>
    </lineage>
</organism>
<dbReference type="AlphaFoldDB" id="A0A8S3ZG77"/>
<dbReference type="PANTHER" id="PTHR26392">
    <property type="entry name" value="MITOGEN-ACTIVATED PROTEIN KINASE KINASE KINASE 7-RELATED"/>
    <property type="match status" value="1"/>
</dbReference>
<accession>A0A8S3ZG77</accession>
<dbReference type="InterPro" id="IPR011009">
    <property type="entry name" value="Kinase-like_dom_sf"/>
</dbReference>
<feature type="non-terminal residue" evidence="2">
    <location>
        <position position="1"/>
    </location>
</feature>
<feature type="non-terminal residue" evidence="2">
    <location>
        <position position="284"/>
    </location>
</feature>
<dbReference type="Proteomes" id="UP000678393">
    <property type="component" value="Unassembled WGS sequence"/>
</dbReference>
<dbReference type="Gene3D" id="1.10.510.10">
    <property type="entry name" value="Transferase(Phosphotransferase) domain 1"/>
    <property type="match status" value="1"/>
</dbReference>